<organism evidence="3 4">
    <name type="scientific">Lolium multiflorum</name>
    <name type="common">Italian ryegrass</name>
    <name type="synonym">Lolium perenne subsp. multiflorum</name>
    <dbReference type="NCBI Taxonomy" id="4521"/>
    <lineage>
        <taxon>Eukaryota</taxon>
        <taxon>Viridiplantae</taxon>
        <taxon>Streptophyta</taxon>
        <taxon>Embryophyta</taxon>
        <taxon>Tracheophyta</taxon>
        <taxon>Spermatophyta</taxon>
        <taxon>Magnoliopsida</taxon>
        <taxon>Liliopsida</taxon>
        <taxon>Poales</taxon>
        <taxon>Poaceae</taxon>
        <taxon>BOP clade</taxon>
        <taxon>Pooideae</taxon>
        <taxon>Poodae</taxon>
        <taxon>Poeae</taxon>
        <taxon>Poeae Chloroplast Group 2 (Poeae type)</taxon>
        <taxon>Loliodinae</taxon>
        <taxon>Loliinae</taxon>
        <taxon>Lolium</taxon>
    </lineage>
</organism>
<dbReference type="EMBL" id="JAUUTY010000004">
    <property type="protein sequence ID" value="KAK1650908.1"/>
    <property type="molecule type" value="Genomic_DNA"/>
</dbReference>
<sequence>MMEKDVGSADTEMKELSDLESELKVFFAKHKEVRQSTRKLHEDLRVHVLEQMTEIEGLRQTAESSRQAVLRLETRLKEETDKRPTIDALSAKVQVLEAENETLKNFLKESSEKETKEKKELSEKHSREMAELADKLKKSQQRVTTLAAKNKSQEAEAEAIDKLIFPSLGFEWTKDSTLERTEAYDEARTSIDDLIEACRGIAKSLNLKRAKTTVIDRMTKLMRNVPELIKDWQESSSRGVAALVLATCKAHFPTMRFADVARGVPKDTVMRHLLAKPWDLIAFLLDELTTRSGTTNMIFPKAFPTRRRRKKKLPRRAMRKAPGQVLTTTRKAPTSGGGSDDGSAYVASDEEQSSENL</sequence>
<evidence type="ECO:0000313" key="3">
    <source>
        <dbReference type="EMBL" id="KAK1650908.1"/>
    </source>
</evidence>
<feature type="compositionally biased region" description="Basic residues" evidence="2">
    <location>
        <begin position="304"/>
        <end position="319"/>
    </location>
</feature>
<feature type="coiled-coil region" evidence="1">
    <location>
        <begin position="55"/>
        <end position="156"/>
    </location>
</feature>
<name>A0AAD8SGR4_LOLMU</name>
<accession>A0AAD8SGR4</accession>
<proteinExistence type="predicted"/>
<keyword evidence="4" id="KW-1185">Reference proteome</keyword>
<evidence type="ECO:0000313" key="4">
    <source>
        <dbReference type="Proteomes" id="UP001231189"/>
    </source>
</evidence>
<dbReference type="AlphaFoldDB" id="A0AAD8SGR4"/>
<dbReference type="Proteomes" id="UP001231189">
    <property type="component" value="Unassembled WGS sequence"/>
</dbReference>
<comment type="caution">
    <text evidence="3">The sequence shown here is derived from an EMBL/GenBank/DDBJ whole genome shotgun (WGS) entry which is preliminary data.</text>
</comment>
<feature type="compositionally biased region" description="Acidic residues" evidence="2">
    <location>
        <begin position="348"/>
        <end position="357"/>
    </location>
</feature>
<keyword evidence="1" id="KW-0175">Coiled coil</keyword>
<evidence type="ECO:0000256" key="2">
    <source>
        <dbReference type="SAM" id="MobiDB-lite"/>
    </source>
</evidence>
<gene>
    <name evidence="3" type="ORF">QYE76_068713</name>
</gene>
<feature type="region of interest" description="Disordered" evidence="2">
    <location>
        <begin position="303"/>
        <end position="357"/>
    </location>
</feature>
<evidence type="ECO:0000256" key="1">
    <source>
        <dbReference type="SAM" id="Coils"/>
    </source>
</evidence>
<reference evidence="3" key="1">
    <citation type="submission" date="2023-07" db="EMBL/GenBank/DDBJ databases">
        <title>A chromosome-level genome assembly of Lolium multiflorum.</title>
        <authorList>
            <person name="Chen Y."/>
            <person name="Copetti D."/>
            <person name="Kolliker R."/>
            <person name="Studer B."/>
        </authorList>
    </citation>
    <scope>NUCLEOTIDE SEQUENCE</scope>
    <source>
        <strain evidence="3">02402/16</strain>
        <tissue evidence="3">Leaf</tissue>
    </source>
</reference>
<protein>
    <submittedName>
        <fullName evidence="3">Uncharacterized protein</fullName>
    </submittedName>
</protein>